<dbReference type="EMBL" id="LCYG01000023">
    <property type="protein sequence ID" value="KLK93027.1"/>
    <property type="molecule type" value="Genomic_DNA"/>
</dbReference>
<dbReference type="Gene3D" id="1.10.150.20">
    <property type="entry name" value="5' to 3' exonuclease, C-terminal subdomain"/>
    <property type="match status" value="1"/>
</dbReference>
<dbReference type="Proteomes" id="UP000035489">
    <property type="component" value="Unassembled WGS sequence"/>
</dbReference>
<dbReference type="SUPFAM" id="SSF47789">
    <property type="entry name" value="C-terminal domain of RNA polymerase alpha subunit"/>
    <property type="match status" value="1"/>
</dbReference>
<dbReference type="Pfam" id="PF14520">
    <property type="entry name" value="HHH_5"/>
    <property type="match status" value="1"/>
</dbReference>
<sequence length="85" mass="9755">MSKSYYRNSRAYYRNHAHEGDIPGLRLPRYAWEMLHEQGITTLDQLRAVADRLHKLPGIGTKTAQLIREELARATPPEAPPSDKE</sequence>
<protein>
    <recommendedName>
        <fullName evidence="3">RNA polymerase alpha subunit C-terminal domain-containing protein</fullName>
    </recommendedName>
</protein>
<evidence type="ECO:0008006" key="3">
    <source>
        <dbReference type="Google" id="ProtNLM"/>
    </source>
</evidence>
<evidence type="ECO:0000313" key="2">
    <source>
        <dbReference type="Proteomes" id="UP000035489"/>
    </source>
</evidence>
<reference evidence="1 2" key="1">
    <citation type="submission" date="2015-05" db="EMBL/GenBank/DDBJ databases">
        <title>Draft genome sequence of Microvirga vignae strain BR3299, a novel nitrogen fixing bacteria isolated from Brazil semi-aired region.</title>
        <authorList>
            <person name="Zilli J.E."/>
            <person name="Passos S.R."/>
            <person name="Leite J."/>
            <person name="Baldani J.I."/>
            <person name="Xavier G.R."/>
            <person name="Rumjaneck N.G."/>
            <person name="Simoes-Araujo J.L."/>
        </authorList>
    </citation>
    <scope>NUCLEOTIDE SEQUENCE [LARGE SCALE GENOMIC DNA]</scope>
    <source>
        <strain evidence="1 2">BR3299</strain>
    </source>
</reference>
<comment type="caution">
    <text evidence="1">The sequence shown here is derived from an EMBL/GenBank/DDBJ whole genome shotgun (WGS) entry which is preliminary data.</text>
</comment>
<organism evidence="1 2">
    <name type="scientific">Microvirga vignae</name>
    <dbReference type="NCBI Taxonomy" id="1225564"/>
    <lineage>
        <taxon>Bacteria</taxon>
        <taxon>Pseudomonadati</taxon>
        <taxon>Pseudomonadota</taxon>
        <taxon>Alphaproteobacteria</taxon>
        <taxon>Hyphomicrobiales</taxon>
        <taxon>Methylobacteriaceae</taxon>
        <taxon>Microvirga</taxon>
    </lineage>
</organism>
<dbReference type="OrthoDB" id="8020814at2"/>
<dbReference type="PATRIC" id="fig|1225564.3.peg.2786"/>
<gene>
    <name evidence="1" type="ORF">AA309_10620</name>
</gene>
<dbReference type="RefSeq" id="WP_047189000.1">
    <property type="nucleotide sequence ID" value="NZ_LCYG01000023.1"/>
</dbReference>
<name>A0A0H1RK91_9HYPH</name>
<accession>A0A0H1RK91</accession>
<evidence type="ECO:0000313" key="1">
    <source>
        <dbReference type="EMBL" id="KLK93027.1"/>
    </source>
</evidence>
<keyword evidence="2" id="KW-1185">Reference proteome</keyword>
<proteinExistence type="predicted"/>
<dbReference type="AlphaFoldDB" id="A0A0H1RK91"/>